<keyword evidence="1" id="KW-0175">Coiled coil</keyword>
<dbReference type="Proteomes" id="UP000241394">
    <property type="component" value="Chromosome LG10"/>
</dbReference>
<evidence type="ECO:0000256" key="1">
    <source>
        <dbReference type="SAM" id="Coils"/>
    </source>
</evidence>
<dbReference type="EMBL" id="NKQK01000010">
    <property type="protein sequence ID" value="PSS19362.1"/>
    <property type="molecule type" value="Genomic_DNA"/>
</dbReference>
<accession>A0A2R6R291</accession>
<reference evidence="3" key="2">
    <citation type="journal article" date="2018" name="BMC Genomics">
        <title>A manually annotated Actinidia chinensis var. chinensis (kiwifruit) genome highlights the challenges associated with draft genomes and gene prediction in plants.</title>
        <authorList>
            <person name="Pilkington S.M."/>
            <person name="Crowhurst R."/>
            <person name="Hilario E."/>
            <person name="Nardozza S."/>
            <person name="Fraser L."/>
            <person name="Peng Y."/>
            <person name="Gunaseelan K."/>
            <person name="Simpson R."/>
            <person name="Tahir J."/>
            <person name="Deroles S.C."/>
            <person name="Templeton K."/>
            <person name="Luo Z."/>
            <person name="Davy M."/>
            <person name="Cheng C."/>
            <person name="McNeilage M."/>
            <person name="Scaglione D."/>
            <person name="Liu Y."/>
            <person name="Zhang Q."/>
            <person name="Datson P."/>
            <person name="De Silva N."/>
            <person name="Gardiner S.E."/>
            <person name="Bassett H."/>
            <person name="Chagne D."/>
            <person name="McCallum J."/>
            <person name="Dzierzon H."/>
            <person name="Deng C."/>
            <person name="Wang Y.Y."/>
            <person name="Barron L."/>
            <person name="Manako K."/>
            <person name="Bowen J."/>
            <person name="Foster T.M."/>
            <person name="Erridge Z.A."/>
            <person name="Tiffin H."/>
            <person name="Waite C.N."/>
            <person name="Davies K.M."/>
            <person name="Grierson E.P."/>
            <person name="Laing W.A."/>
            <person name="Kirk R."/>
            <person name="Chen X."/>
            <person name="Wood M."/>
            <person name="Montefiori M."/>
            <person name="Brummell D.A."/>
            <person name="Schwinn K.E."/>
            <person name="Catanach A."/>
            <person name="Fullerton C."/>
            <person name="Li D."/>
            <person name="Meiyalaghan S."/>
            <person name="Nieuwenhuizen N."/>
            <person name="Read N."/>
            <person name="Prakash R."/>
            <person name="Hunter D."/>
            <person name="Zhang H."/>
            <person name="McKenzie M."/>
            <person name="Knabel M."/>
            <person name="Harris A."/>
            <person name="Allan A.C."/>
            <person name="Gleave A."/>
            <person name="Chen A."/>
            <person name="Janssen B.J."/>
            <person name="Plunkett B."/>
            <person name="Ampomah-Dwamena C."/>
            <person name="Voogd C."/>
            <person name="Leif D."/>
            <person name="Lafferty D."/>
            <person name="Souleyre E.J.F."/>
            <person name="Varkonyi-Gasic E."/>
            <person name="Gambi F."/>
            <person name="Hanley J."/>
            <person name="Yao J.L."/>
            <person name="Cheung J."/>
            <person name="David K.M."/>
            <person name="Warren B."/>
            <person name="Marsh K."/>
            <person name="Snowden K.C."/>
            <person name="Lin-Wang K."/>
            <person name="Brian L."/>
            <person name="Martinez-Sanchez M."/>
            <person name="Wang M."/>
            <person name="Ileperuma N."/>
            <person name="Macnee N."/>
            <person name="Campin R."/>
            <person name="McAtee P."/>
            <person name="Drummond R.S.M."/>
            <person name="Espley R.V."/>
            <person name="Ireland H.S."/>
            <person name="Wu R."/>
            <person name="Atkinson R.G."/>
            <person name="Karunairetnam S."/>
            <person name="Bulley S."/>
            <person name="Chunkath S."/>
            <person name="Hanley Z."/>
            <person name="Storey R."/>
            <person name="Thrimawithana A.H."/>
            <person name="Thomson S."/>
            <person name="David C."/>
            <person name="Testolin R."/>
            <person name="Huang H."/>
            <person name="Hellens R.P."/>
            <person name="Schaffer R.J."/>
        </authorList>
    </citation>
    <scope>NUCLEOTIDE SEQUENCE [LARGE SCALE GENOMIC DNA]</scope>
    <source>
        <strain evidence="3">cv. Red5</strain>
    </source>
</reference>
<evidence type="ECO:0000313" key="2">
    <source>
        <dbReference type="EMBL" id="PSS19362.1"/>
    </source>
</evidence>
<dbReference type="GO" id="GO:0007130">
    <property type="term" value="P:synaptonemal complex assembly"/>
    <property type="evidence" value="ECO:0007669"/>
    <property type="project" value="EnsemblPlants"/>
</dbReference>
<dbReference type="OMA" id="MRDNEKI"/>
<dbReference type="AlphaFoldDB" id="A0A2R6R291"/>
<reference evidence="2 3" key="1">
    <citation type="submission" date="2017-07" db="EMBL/GenBank/DDBJ databases">
        <title>An improved, manually edited Actinidia chinensis var. chinensis (kiwifruit) genome highlights the challenges associated with draft genomes and gene prediction in plants.</title>
        <authorList>
            <person name="Pilkington S."/>
            <person name="Crowhurst R."/>
            <person name="Hilario E."/>
            <person name="Nardozza S."/>
            <person name="Fraser L."/>
            <person name="Peng Y."/>
            <person name="Gunaseelan K."/>
            <person name="Simpson R."/>
            <person name="Tahir J."/>
            <person name="Deroles S."/>
            <person name="Templeton K."/>
            <person name="Luo Z."/>
            <person name="Davy M."/>
            <person name="Cheng C."/>
            <person name="Mcneilage M."/>
            <person name="Scaglione D."/>
            <person name="Liu Y."/>
            <person name="Zhang Q."/>
            <person name="Datson P."/>
            <person name="De Silva N."/>
            <person name="Gardiner S."/>
            <person name="Bassett H."/>
            <person name="Chagne D."/>
            <person name="Mccallum J."/>
            <person name="Dzierzon H."/>
            <person name="Deng C."/>
            <person name="Wang Y.-Y."/>
            <person name="Barron N."/>
            <person name="Manako K."/>
            <person name="Bowen J."/>
            <person name="Foster T."/>
            <person name="Erridge Z."/>
            <person name="Tiffin H."/>
            <person name="Waite C."/>
            <person name="Davies K."/>
            <person name="Grierson E."/>
            <person name="Laing W."/>
            <person name="Kirk R."/>
            <person name="Chen X."/>
            <person name="Wood M."/>
            <person name="Montefiori M."/>
            <person name="Brummell D."/>
            <person name="Schwinn K."/>
            <person name="Catanach A."/>
            <person name="Fullerton C."/>
            <person name="Li D."/>
            <person name="Meiyalaghan S."/>
            <person name="Nieuwenhuizen N."/>
            <person name="Read N."/>
            <person name="Prakash R."/>
            <person name="Hunter D."/>
            <person name="Zhang H."/>
            <person name="Mckenzie M."/>
            <person name="Knabel M."/>
            <person name="Harris A."/>
            <person name="Allan A."/>
            <person name="Chen A."/>
            <person name="Janssen B."/>
            <person name="Plunkett B."/>
            <person name="Dwamena C."/>
            <person name="Voogd C."/>
            <person name="Leif D."/>
            <person name="Lafferty D."/>
            <person name="Souleyre E."/>
            <person name="Varkonyi-Gasic E."/>
            <person name="Gambi F."/>
            <person name="Hanley J."/>
            <person name="Yao J.-L."/>
            <person name="Cheung J."/>
            <person name="David K."/>
            <person name="Warren B."/>
            <person name="Marsh K."/>
            <person name="Snowden K."/>
            <person name="Lin-Wang K."/>
            <person name="Brian L."/>
            <person name="Martinez-Sanchez M."/>
            <person name="Wang M."/>
            <person name="Ileperuma N."/>
            <person name="Macnee N."/>
            <person name="Campin R."/>
            <person name="Mcatee P."/>
            <person name="Drummond R."/>
            <person name="Espley R."/>
            <person name="Ireland H."/>
            <person name="Wu R."/>
            <person name="Atkinson R."/>
            <person name="Karunairetnam S."/>
            <person name="Bulley S."/>
            <person name="Chunkath S."/>
            <person name="Hanley Z."/>
            <person name="Storey R."/>
            <person name="Thrimawithana A."/>
            <person name="Thomson S."/>
            <person name="David C."/>
            <person name="Testolin R."/>
        </authorList>
    </citation>
    <scope>NUCLEOTIDE SEQUENCE [LARGE SCALE GENOMIC DNA]</scope>
    <source>
        <strain evidence="3">cv. Red5</strain>
        <tissue evidence="2">Young leaf</tissue>
    </source>
</reference>
<comment type="caution">
    <text evidence="2">The sequence shown here is derived from an EMBL/GenBank/DDBJ whole genome shotgun (WGS) entry which is preliminary data.</text>
</comment>
<proteinExistence type="predicted"/>
<dbReference type="PANTHER" id="PTHR38353">
    <property type="entry name" value="TROPOMYOSIN"/>
    <property type="match status" value="1"/>
</dbReference>
<sequence length="284" mass="32497">MEEYLLYMKTLRSQMNDVEDQAAKISVEEQSQITTIQTLEKDLDLARSDIKQLKVETDQMVKAKGQICSQILEKHRKIASLESDSSTLSQTLELIQQERVSLSAKLVEKSTYYTKVTKDINAKLQEQQEWMNCELSSNVGQHGLMKDNNDEQTREAEGKCSVDNYLIAENVDDAVKNLMVKLYSSNAKLELVTQTKSRLVLETSKVKHSVELVKCRIRDLKPELHSMDVKTLEEERQALLSDITGETEYLHSLLQQFKKLMEISHVIKCTCGEEYKVDMDLGIA</sequence>
<dbReference type="GO" id="GO:0000801">
    <property type="term" value="C:central element"/>
    <property type="evidence" value="ECO:0007669"/>
    <property type="project" value="EnsemblPlants"/>
</dbReference>
<name>A0A2R6R291_ACTCC</name>
<dbReference type="STRING" id="1590841.A0A2R6R291"/>
<dbReference type="OrthoDB" id="1933536at2759"/>
<keyword evidence="3" id="KW-1185">Reference proteome</keyword>
<feature type="coiled-coil region" evidence="1">
    <location>
        <begin position="1"/>
        <end position="98"/>
    </location>
</feature>
<dbReference type="Gramene" id="PSS19362">
    <property type="protein sequence ID" value="PSS19362"/>
    <property type="gene ID" value="CEY00_Acc11413"/>
</dbReference>
<organism evidence="2 3">
    <name type="scientific">Actinidia chinensis var. chinensis</name>
    <name type="common">Chinese soft-hair kiwi</name>
    <dbReference type="NCBI Taxonomy" id="1590841"/>
    <lineage>
        <taxon>Eukaryota</taxon>
        <taxon>Viridiplantae</taxon>
        <taxon>Streptophyta</taxon>
        <taxon>Embryophyta</taxon>
        <taxon>Tracheophyta</taxon>
        <taxon>Spermatophyta</taxon>
        <taxon>Magnoliopsida</taxon>
        <taxon>eudicotyledons</taxon>
        <taxon>Gunneridae</taxon>
        <taxon>Pentapetalae</taxon>
        <taxon>asterids</taxon>
        <taxon>Ericales</taxon>
        <taxon>Actinidiaceae</taxon>
        <taxon>Actinidia</taxon>
    </lineage>
</organism>
<gene>
    <name evidence="2" type="ORF">CEY00_Acc11413</name>
</gene>
<protein>
    <submittedName>
        <fullName evidence="2">Protein NETWORKED 1D like</fullName>
    </submittedName>
</protein>
<dbReference type="InParanoid" id="A0A2R6R291"/>
<evidence type="ECO:0000313" key="3">
    <source>
        <dbReference type="Proteomes" id="UP000241394"/>
    </source>
</evidence>
<dbReference type="PANTHER" id="PTHR38353:SF2">
    <property type="entry name" value="TROPOMYOSIN"/>
    <property type="match status" value="1"/>
</dbReference>